<evidence type="ECO:0000256" key="6">
    <source>
        <dbReference type="ARBA" id="ARBA00035023"/>
    </source>
</evidence>
<keyword evidence="3" id="KW-0560">Oxidoreductase</keyword>
<evidence type="ECO:0000256" key="7">
    <source>
        <dbReference type="ARBA" id="ARBA00035034"/>
    </source>
</evidence>
<sequence>MAGEQTVAVSGQADRGRLHARYRTDHAGGRARHPTARRTAELSEERRAAADAQWQIAAHYPPADPADHRTRRAARRAGYFRALPGSAGLNPYGENTLMSTARFADPDQIRAGFSRAMSQMYKHEVPLYGTLMALVSEVNEQVMSHDSSVLDSLRQTGEIQRLDMERHGAIRVGTAQELATLARLFAVMGMQPVGYYDLSAAGVPVHSTAFRAVHEQALQVSPFRVFTSLLRLELIESDSLREFASQVLGKRNIFTPGALALIEKHEADGGLSEADAAEFIQQALETFRWHNTATVSLDDYQKLNTQHRLIADVVAFRGPHINHLTPRTLDIDAVQAGMPGKGITPKAVVEGPPRRQCPILLRQTSFKALEEPIAFIGQGGRQSGSHSARFGEIEQRGAALTPKGRELYDRLLNEARDALGEFPNEANAARYAGLLEETFKAFPDSHAEMRRQGLAYFRYFPTESGIAVRASGSLEQLVEAGHVRFEPLVYEDFLPVSAAGIFQSNLGDNAQAHYATNSNQQDFERALGRGTLNELDLYADTQRRSLEECAKVLELSSPAC</sequence>
<evidence type="ECO:0000256" key="8">
    <source>
        <dbReference type="ARBA" id="ARBA00035045"/>
    </source>
</evidence>
<dbReference type="PANTHER" id="PTHR39479">
    <property type="match status" value="1"/>
</dbReference>
<dbReference type="EC" id="1.13.11.93" evidence="6"/>
<dbReference type="EMBL" id="RBUG01000030">
    <property type="protein sequence ID" value="RMU76455.1"/>
    <property type="molecule type" value="Genomic_DNA"/>
</dbReference>
<name>A0A3M5X357_9PSED</name>
<keyword evidence="4" id="KW-0408">Iron</keyword>
<evidence type="ECO:0000256" key="2">
    <source>
        <dbReference type="ARBA" id="ARBA00022964"/>
    </source>
</evidence>
<evidence type="ECO:0000313" key="11">
    <source>
        <dbReference type="Proteomes" id="UP000271152"/>
    </source>
</evidence>
<proteinExistence type="inferred from homology"/>
<evidence type="ECO:0000256" key="9">
    <source>
        <dbReference type="SAM" id="MobiDB-lite"/>
    </source>
</evidence>
<accession>A0A3M5X357</accession>
<dbReference type="InterPro" id="IPR009770">
    <property type="entry name" value="HGLS"/>
</dbReference>
<reference evidence="10 11" key="1">
    <citation type="submission" date="2018-08" db="EMBL/GenBank/DDBJ databases">
        <title>Recombination of ecologically and evolutionarily significant loci maintains genetic cohesion in the Pseudomonas syringae species complex.</title>
        <authorList>
            <person name="Dillon M."/>
            <person name="Thakur S."/>
            <person name="Almeida R.N.D."/>
            <person name="Weir B.S."/>
            <person name="Guttman D.S."/>
        </authorList>
    </citation>
    <scope>NUCLEOTIDE SEQUENCE [LARGE SCALE GENOMIC DNA]</scope>
    <source>
        <strain evidence="10 11">ICMP 11947</strain>
    </source>
</reference>
<organism evidence="10 11">
    <name type="scientific">Pseudomonas syringae pv. apii</name>
    <dbReference type="NCBI Taxonomy" id="81036"/>
    <lineage>
        <taxon>Bacteria</taxon>
        <taxon>Pseudomonadati</taxon>
        <taxon>Pseudomonadota</taxon>
        <taxon>Gammaproteobacteria</taxon>
        <taxon>Pseudomonadales</taxon>
        <taxon>Pseudomonadaceae</taxon>
        <taxon>Pseudomonas</taxon>
    </lineage>
</organism>
<dbReference type="CDD" id="cd16348">
    <property type="entry name" value="VOC_YdcJ_like"/>
    <property type="match status" value="1"/>
</dbReference>
<feature type="compositionally biased region" description="Basic and acidic residues" evidence="9">
    <location>
        <begin position="14"/>
        <end position="28"/>
    </location>
</feature>
<evidence type="ECO:0000256" key="4">
    <source>
        <dbReference type="ARBA" id="ARBA00023004"/>
    </source>
</evidence>
<evidence type="ECO:0000256" key="5">
    <source>
        <dbReference type="ARBA" id="ARBA00035013"/>
    </source>
</evidence>
<dbReference type="PANTHER" id="PTHR39479:SF2">
    <property type="entry name" value="2-OXOADIPATE DIOXYGENASE_DECARBOXYLASE"/>
    <property type="match status" value="1"/>
</dbReference>
<evidence type="ECO:0000256" key="1">
    <source>
        <dbReference type="ARBA" id="ARBA00001954"/>
    </source>
</evidence>
<keyword evidence="2" id="KW-0223">Dioxygenase</keyword>
<dbReference type="InterPro" id="IPR047869">
    <property type="entry name" value="YdcJ_bac-like"/>
</dbReference>
<dbReference type="SMART" id="SM01150">
    <property type="entry name" value="DUF1338"/>
    <property type="match status" value="1"/>
</dbReference>
<comment type="caution">
    <text evidence="10">The sequence shown here is derived from an EMBL/GenBank/DDBJ whole genome shotgun (WGS) entry which is preliminary data.</text>
</comment>
<dbReference type="Gene3D" id="3.10.180.80">
    <property type="entry name" value="Uncharacterised protein PF07063, DUF1338"/>
    <property type="match status" value="1"/>
</dbReference>
<protein>
    <recommendedName>
        <fullName evidence="7">2-oxoadipate dioxygenase/decarboxylase</fullName>
        <ecNumber evidence="6">1.13.11.93</ecNumber>
    </recommendedName>
    <alternativeName>
        <fullName evidence="8">2-hydroxyglutarate synthase</fullName>
    </alternativeName>
</protein>
<dbReference type="Proteomes" id="UP000271152">
    <property type="component" value="Unassembled WGS sequence"/>
</dbReference>
<evidence type="ECO:0000256" key="3">
    <source>
        <dbReference type="ARBA" id="ARBA00023002"/>
    </source>
</evidence>
<comment type="cofactor">
    <cofactor evidence="1">
        <name>Fe(2+)</name>
        <dbReference type="ChEBI" id="CHEBI:29033"/>
    </cofactor>
</comment>
<dbReference type="GO" id="GO:0051213">
    <property type="term" value="F:dioxygenase activity"/>
    <property type="evidence" value="ECO:0007669"/>
    <property type="project" value="UniProtKB-KW"/>
</dbReference>
<gene>
    <name evidence="10" type="ORF">ALP23_05191</name>
</gene>
<dbReference type="AlphaFoldDB" id="A0A3M5X357"/>
<comment type="similarity">
    <text evidence="5">Belongs to the 2-oxoadipate dioxygenase/decarboxylase family.</text>
</comment>
<dbReference type="Pfam" id="PF07063">
    <property type="entry name" value="HGLS"/>
    <property type="match status" value="1"/>
</dbReference>
<feature type="region of interest" description="Disordered" evidence="9">
    <location>
        <begin position="1"/>
        <end position="44"/>
    </location>
</feature>
<evidence type="ECO:0000313" key="10">
    <source>
        <dbReference type="EMBL" id="RMU76455.1"/>
    </source>
</evidence>